<evidence type="ECO:0000313" key="4">
    <source>
        <dbReference type="Proteomes" id="UP000315215"/>
    </source>
</evidence>
<dbReference type="InterPro" id="IPR036938">
    <property type="entry name" value="PAP2/HPO_sf"/>
</dbReference>
<dbReference type="KEGG" id="aqt:FN924_05820"/>
<feature type="transmembrane region" description="Helical" evidence="1">
    <location>
        <begin position="138"/>
        <end position="159"/>
    </location>
</feature>
<dbReference type="SUPFAM" id="SSF48317">
    <property type="entry name" value="Acid phosphatase/Vanadium-dependent haloperoxidase"/>
    <property type="match status" value="1"/>
</dbReference>
<feature type="transmembrane region" description="Helical" evidence="1">
    <location>
        <begin position="98"/>
        <end position="118"/>
    </location>
</feature>
<dbReference type="EMBL" id="CP041666">
    <property type="protein sequence ID" value="QDP39733.1"/>
    <property type="molecule type" value="Genomic_DNA"/>
</dbReference>
<keyword evidence="1" id="KW-1133">Transmembrane helix</keyword>
<feature type="transmembrane region" description="Helical" evidence="1">
    <location>
        <begin position="61"/>
        <end position="91"/>
    </location>
</feature>
<sequence length="232" mass="26810">MHKLYKVKRGKGIQMKKETIWIVLASTIALLISSILTFRIVNGGIPLMDRLSAPLVKNLEGNIFFLVFRWITELGSGTFLTPFSIIMAILIAMYYKQFLAGFFIFTGTLLGYRMNHWIKVLVQRERPRILEAAEGQGYSFPSGHAMVSLIGYGLIIYFLYRYLKNTTTKQWIFWSGIILIFLIGMSRFVIRVHYLSDVLAGFAFGFLFLISWIGLYLLISYLQDRLFRISKT</sequence>
<keyword evidence="4" id="KW-1185">Reference proteome</keyword>
<evidence type="ECO:0000256" key="1">
    <source>
        <dbReference type="SAM" id="Phobius"/>
    </source>
</evidence>
<dbReference type="AlphaFoldDB" id="A0A516KE95"/>
<dbReference type="PANTHER" id="PTHR14969:SF13">
    <property type="entry name" value="AT30094P"/>
    <property type="match status" value="1"/>
</dbReference>
<name>A0A516KE95_9BACI</name>
<feature type="transmembrane region" description="Helical" evidence="1">
    <location>
        <begin position="202"/>
        <end position="222"/>
    </location>
</feature>
<proteinExistence type="predicted"/>
<dbReference type="CDD" id="cd03392">
    <property type="entry name" value="PAP2_like_2"/>
    <property type="match status" value="1"/>
</dbReference>
<protein>
    <submittedName>
        <fullName evidence="3">Phosphatase PAP2 family protein</fullName>
    </submittedName>
</protein>
<accession>A0A516KE95</accession>
<feature type="transmembrane region" description="Helical" evidence="1">
    <location>
        <begin position="171"/>
        <end position="190"/>
    </location>
</feature>
<keyword evidence="1" id="KW-0472">Membrane</keyword>
<dbReference type="Gene3D" id="1.20.144.10">
    <property type="entry name" value="Phosphatidic acid phosphatase type 2/haloperoxidase"/>
    <property type="match status" value="2"/>
</dbReference>
<feature type="domain" description="Phosphatidic acid phosphatase type 2/haloperoxidase" evidence="2">
    <location>
        <begin position="100"/>
        <end position="213"/>
    </location>
</feature>
<evidence type="ECO:0000259" key="2">
    <source>
        <dbReference type="SMART" id="SM00014"/>
    </source>
</evidence>
<reference evidence="3 4" key="1">
    <citation type="submission" date="2019-07" db="EMBL/GenBank/DDBJ databases">
        <authorList>
            <person name="Li J."/>
        </authorList>
    </citation>
    <scope>NUCLEOTIDE SEQUENCE [LARGE SCALE GENOMIC DNA]</scope>
    <source>
        <strain evidence="3 4">TKL69</strain>
    </source>
</reference>
<dbReference type="InterPro" id="IPR000326">
    <property type="entry name" value="PAP2/HPO"/>
</dbReference>
<feature type="transmembrane region" description="Helical" evidence="1">
    <location>
        <begin position="20"/>
        <end position="41"/>
    </location>
</feature>
<evidence type="ECO:0000313" key="3">
    <source>
        <dbReference type="EMBL" id="QDP39733.1"/>
    </source>
</evidence>
<dbReference type="SMART" id="SM00014">
    <property type="entry name" value="acidPPc"/>
    <property type="match status" value="1"/>
</dbReference>
<gene>
    <name evidence="3" type="ORF">FN924_05820</name>
</gene>
<dbReference type="PANTHER" id="PTHR14969">
    <property type="entry name" value="SPHINGOSINE-1-PHOSPHATE PHOSPHOHYDROLASE"/>
    <property type="match status" value="1"/>
</dbReference>
<dbReference type="Pfam" id="PF01569">
    <property type="entry name" value="PAP2"/>
    <property type="match status" value="1"/>
</dbReference>
<dbReference type="Proteomes" id="UP000315215">
    <property type="component" value="Chromosome"/>
</dbReference>
<organism evidence="3 4">
    <name type="scientific">Radiobacillus deserti</name>
    <dbReference type="NCBI Taxonomy" id="2594883"/>
    <lineage>
        <taxon>Bacteria</taxon>
        <taxon>Bacillati</taxon>
        <taxon>Bacillota</taxon>
        <taxon>Bacilli</taxon>
        <taxon>Bacillales</taxon>
        <taxon>Bacillaceae</taxon>
        <taxon>Radiobacillus</taxon>
    </lineage>
</organism>
<keyword evidence="1" id="KW-0812">Transmembrane</keyword>